<feature type="domain" description="Putative restriction endonuclease" evidence="1">
    <location>
        <begin position="15"/>
        <end position="185"/>
    </location>
</feature>
<protein>
    <recommendedName>
        <fullName evidence="1">Putative restriction endonuclease domain-containing protein</fullName>
    </recommendedName>
</protein>
<dbReference type="OrthoDB" id="9808428at2"/>
<evidence type="ECO:0000259" key="1">
    <source>
        <dbReference type="Pfam" id="PF05685"/>
    </source>
</evidence>
<dbReference type="RefSeq" id="WP_106457124.1">
    <property type="nucleotide sequence ID" value="NZ_PXOH01000011.1"/>
</dbReference>
<evidence type="ECO:0000313" key="2">
    <source>
        <dbReference type="EMBL" id="PSF37161.1"/>
    </source>
</evidence>
<dbReference type="SUPFAM" id="SSF52980">
    <property type="entry name" value="Restriction endonuclease-like"/>
    <property type="match status" value="1"/>
</dbReference>
<dbReference type="Gene3D" id="3.90.1570.10">
    <property type="entry name" value="tt1808, chain A"/>
    <property type="match status" value="1"/>
</dbReference>
<dbReference type="Proteomes" id="UP000239001">
    <property type="component" value="Unassembled WGS sequence"/>
</dbReference>
<proteinExistence type="predicted"/>
<accession>A0A2T1LXS1</accession>
<dbReference type="EMBL" id="PXOH01000011">
    <property type="protein sequence ID" value="PSF37161.1"/>
    <property type="molecule type" value="Genomic_DNA"/>
</dbReference>
<reference evidence="2 3" key="1">
    <citation type="submission" date="2018-03" db="EMBL/GenBank/DDBJ databases">
        <title>The ancient ancestry and fast evolution of plastids.</title>
        <authorList>
            <person name="Moore K.R."/>
            <person name="Magnabosco C."/>
            <person name="Momper L."/>
            <person name="Gold D.A."/>
            <person name="Bosak T."/>
            <person name="Fournier G.P."/>
        </authorList>
    </citation>
    <scope>NUCLEOTIDE SEQUENCE [LARGE SCALE GENOMIC DNA]</scope>
    <source>
        <strain evidence="2 3">CCALA 016</strain>
    </source>
</reference>
<dbReference type="PANTHER" id="PTHR34107">
    <property type="entry name" value="SLL0198 PROTEIN-RELATED"/>
    <property type="match status" value="1"/>
</dbReference>
<dbReference type="InterPro" id="IPR011335">
    <property type="entry name" value="Restrct_endonuc-II-like"/>
</dbReference>
<evidence type="ECO:0000313" key="3">
    <source>
        <dbReference type="Proteomes" id="UP000239001"/>
    </source>
</evidence>
<sequence length="190" mass="21672">MLQTKTEPIKFTVSDLEALAYINNDKKYEIIDGELFVTRSPHIYHQDASGNVYFELQAWSKTIGTGKAFLTPGIVFSEFDSVIPDVIWISHERLAVLLDESGHLTGAPELIVEVLSPGSKNEIRDKEAKLKLYSIRGIQEYWLVNYILKKVEVYRRDQAQLKLIATLHENDVITSPLLPGFSCQIQQFFI</sequence>
<dbReference type="AlphaFoldDB" id="A0A2T1LXS1"/>
<keyword evidence="3" id="KW-1185">Reference proteome</keyword>
<gene>
    <name evidence="2" type="ORF">C7H19_12060</name>
</gene>
<reference evidence="2 3" key="2">
    <citation type="submission" date="2018-03" db="EMBL/GenBank/DDBJ databases">
        <authorList>
            <person name="Keele B.F."/>
        </authorList>
    </citation>
    <scope>NUCLEOTIDE SEQUENCE [LARGE SCALE GENOMIC DNA]</scope>
    <source>
        <strain evidence="2 3">CCALA 016</strain>
    </source>
</reference>
<dbReference type="InterPro" id="IPR008538">
    <property type="entry name" value="Uma2"/>
</dbReference>
<organism evidence="2 3">
    <name type="scientific">Aphanothece hegewaldii CCALA 016</name>
    <dbReference type="NCBI Taxonomy" id="2107694"/>
    <lineage>
        <taxon>Bacteria</taxon>
        <taxon>Bacillati</taxon>
        <taxon>Cyanobacteriota</taxon>
        <taxon>Cyanophyceae</taxon>
        <taxon>Oscillatoriophycideae</taxon>
        <taxon>Chroococcales</taxon>
        <taxon>Aphanothecaceae</taxon>
        <taxon>Aphanothece</taxon>
    </lineage>
</organism>
<name>A0A2T1LXS1_9CHRO</name>
<dbReference type="Pfam" id="PF05685">
    <property type="entry name" value="Uma2"/>
    <property type="match status" value="1"/>
</dbReference>
<dbReference type="CDD" id="cd06260">
    <property type="entry name" value="DUF820-like"/>
    <property type="match status" value="1"/>
</dbReference>
<comment type="caution">
    <text evidence="2">The sequence shown here is derived from an EMBL/GenBank/DDBJ whole genome shotgun (WGS) entry which is preliminary data.</text>
</comment>
<dbReference type="PANTHER" id="PTHR34107:SF4">
    <property type="entry name" value="SLL1222 PROTEIN"/>
    <property type="match status" value="1"/>
</dbReference>
<dbReference type="InterPro" id="IPR012296">
    <property type="entry name" value="Nuclease_put_TT1808"/>
</dbReference>